<evidence type="ECO:0000259" key="5">
    <source>
        <dbReference type="Pfam" id="PF00557"/>
    </source>
</evidence>
<dbReference type="GO" id="GO:0046872">
    <property type="term" value="F:metal ion binding"/>
    <property type="evidence" value="ECO:0007669"/>
    <property type="project" value="UniProtKB-KW"/>
</dbReference>
<accession>A0A0C2HIM3</accession>
<name>A0A0C2HIM3_9BACT</name>
<feature type="domain" description="Peptidase M24" evidence="5">
    <location>
        <begin position="138"/>
        <end position="338"/>
    </location>
</feature>
<organism evidence="7 8">
    <name type="scientific">Geoalkalibacter ferrihydriticus DSM 17813</name>
    <dbReference type="NCBI Taxonomy" id="1121915"/>
    <lineage>
        <taxon>Bacteria</taxon>
        <taxon>Pseudomonadati</taxon>
        <taxon>Thermodesulfobacteriota</taxon>
        <taxon>Desulfuromonadia</taxon>
        <taxon>Desulfuromonadales</taxon>
        <taxon>Geoalkalibacteraceae</taxon>
        <taxon>Geoalkalibacter</taxon>
    </lineage>
</organism>
<dbReference type="PANTHER" id="PTHR46112">
    <property type="entry name" value="AMINOPEPTIDASE"/>
    <property type="match status" value="1"/>
</dbReference>
<dbReference type="InterPro" id="IPR029149">
    <property type="entry name" value="Creatin/AminoP/Spt16_N"/>
</dbReference>
<dbReference type="EMBL" id="JWJD01000002">
    <property type="protein sequence ID" value="KIH76896.1"/>
    <property type="molecule type" value="Genomic_DNA"/>
</dbReference>
<comment type="caution">
    <text evidence="7">The sequence shown here is derived from an EMBL/GenBank/DDBJ whole genome shotgun (WGS) entry which is preliminary data.</text>
</comment>
<feature type="domain" description="Creatinase N-terminal" evidence="6">
    <location>
        <begin position="5"/>
        <end position="127"/>
    </location>
</feature>
<gene>
    <name evidence="7" type="ORF">GFER_07320</name>
</gene>
<dbReference type="Pfam" id="PF01321">
    <property type="entry name" value="Creatinase_N"/>
    <property type="match status" value="1"/>
</dbReference>
<dbReference type="InterPro" id="IPR001714">
    <property type="entry name" value="Pept_M24_MAP"/>
</dbReference>
<dbReference type="GO" id="GO:0006508">
    <property type="term" value="P:proteolysis"/>
    <property type="evidence" value="ECO:0007669"/>
    <property type="project" value="UniProtKB-KW"/>
</dbReference>
<dbReference type="GO" id="GO:0008235">
    <property type="term" value="F:metalloexopeptidase activity"/>
    <property type="evidence" value="ECO:0007669"/>
    <property type="project" value="UniProtKB-ARBA"/>
</dbReference>
<dbReference type="AlphaFoldDB" id="A0A0C2HIM3"/>
<dbReference type="Pfam" id="PF00557">
    <property type="entry name" value="Peptidase_M24"/>
    <property type="match status" value="1"/>
</dbReference>
<dbReference type="InterPro" id="IPR001131">
    <property type="entry name" value="Peptidase_M24B_aminopep-P_CS"/>
</dbReference>
<evidence type="ECO:0000313" key="7">
    <source>
        <dbReference type="EMBL" id="KIH76896.1"/>
    </source>
</evidence>
<keyword evidence="8" id="KW-1185">Reference proteome</keyword>
<dbReference type="CDD" id="cd01092">
    <property type="entry name" value="APP-like"/>
    <property type="match status" value="1"/>
</dbReference>
<dbReference type="Gene3D" id="3.40.350.10">
    <property type="entry name" value="Creatinase/prolidase N-terminal domain"/>
    <property type="match status" value="1"/>
</dbReference>
<dbReference type="InterPro" id="IPR000994">
    <property type="entry name" value="Pept_M24"/>
</dbReference>
<dbReference type="Proteomes" id="UP000035068">
    <property type="component" value="Unassembled WGS sequence"/>
</dbReference>
<evidence type="ECO:0000259" key="6">
    <source>
        <dbReference type="Pfam" id="PF01321"/>
    </source>
</evidence>
<dbReference type="InterPro" id="IPR036005">
    <property type="entry name" value="Creatinase/aminopeptidase-like"/>
</dbReference>
<dbReference type="RefSeq" id="WP_040097968.1">
    <property type="nucleotide sequence ID" value="NZ_JWJD01000002.1"/>
</dbReference>
<dbReference type="Gene3D" id="3.90.230.10">
    <property type="entry name" value="Creatinase/methionine aminopeptidase superfamily"/>
    <property type="match status" value="1"/>
</dbReference>
<evidence type="ECO:0000256" key="4">
    <source>
        <dbReference type="ARBA" id="ARBA00023049"/>
    </source>
</evidence>
<keyword evidence="4" id="KW-0482">Metalloprotease</keyword>
<evidence type="ECO:0000256" key="3">
    <source>
        <dbReference type="ARBA" id="ARBA00022801"/>
    </source>
</evidence>
<proteinExistence type="predicted"/>
<protein>
    <submittedName>
        <fullName evidence="7">Integrase</fullName>
    </submittedName>
</protein>
<evidence type="ECO:0000256" key="1">
    <source>
        <dbReference type="ARBA" id="ARBA00022670"/>
    </source>
</evidence>
<sequence length="357" mass="39497">MLETRARNAQQLIQADHLDAILFCSLPNLRYFSGFTGTDGVVVVTASAVFFLCDSRYITQSRTQVAADEIREYKIKLDGVLGLLQELGCRRVGFEADILPYSVWEKFKETGGDIHWVPLTRQLAALRGRKGADELEFLDRAARLNAEALDEVLPLIRPGARECDIAFELELALRRRGGEEKAFDFIVASGERGAMPHGVASEKLLQAGELVTVDFGTRVGGYHSDETLTFALGEVSPRLREIYACVLEAHDRAVEAIRPGRSLRDIDAVARDYIADRGFGDYFGHGLGHGVGLEVHEFPTASPRSEDWVEEGMVFTVEPGIYIPGLGGVRIEDTIVVTSEGCRRITQIPKDFKVLQV</sequence>
<keyword evidence="1" id="KW-0645">Protease</keyword>
<dbReference type="PROSITE" id="PS00491">
    <property type="entry name" value="PROLINE_PEPTIDASE"/>
    <property type="match status" value="1"/>
</dbReference>
<dbReference type="SUPFAM" id="SSF53092">
    <property type="entry name" value="Creatinase/prolidase N-terminal domain"/>
    <property type="match status" value="1"/>
</dbReference>
<dbReference type="PANTHER" id="PTHR46112:SF3">
    <property type="entry name" value="AMINOPEPTIDASE YPDF"/>
    <property type="match status" value="1"/>
</dbReference>
<keyword evidence="3" id="KW-0378">Hydrolase</keyword>
<dbReference type="InterPro" id="IPR000587">
    <property type="entry name" value="Creatinase_N"/>
</dbReference>
<dbReference type="GO" id="GO:0004177">
    <property type="term" value="F:aminopeptidase activity"/>
    <property type="evidence" value="ECO:0007669"/>
    <property type="project" value="UniProtKB-ARBA"/>
</dbReference>
<evidence type="ECO:0000256" key="2">
    <source>
        <dbReference type="ARBA" id="ARBA00022723"/>
    </source>
</evidence>
<dbReference type="PRINTS" id="PR00599">
    <property type="entry name" value="MAPEPTIDASE"/>
</dbReference>
<dbReference type="SUPFAM" id="SSF55920">
    <property type="entry name" value="Creatinase/aminopeptidase"/>
    <property type="match status" value="1"/>
</dbReference>
<reference evidence="7 8" key="1">
    <citation type="submission" date="2014-12" db="EMBL/GenBank/DDBJ databases">
        <title>Genomes of Geoalkalibacter ferrihydriticus and Geoalkalibacter subterraneus, two haloalkaliphilic metal-reducing members of the Geobacteraceae.</title>
        <authorList>
            <person name="Badalamenti J.P."/>
            <person name="Torres C.I."/>
            <person name="Krajmalnik-Brown R."/>
            <person name="Bond D.R."/>
        </authorList>
    </citation>
    <scope>NUCLEOTIDE SEQUENCE [LARGE SCALE GENOMIC DNA]</scope>
    <source>
        <strain evidence="7 8">DSM 17813</strain>
    </source>
</reference>
<evidence type="ECO:0000313" key="8">
    <source>
        <dbReference type="Proteomes" id="UP000035068"/>
    </source>
</evidence>
<dbReference type="InterPro" id="IPR050659">
    <property type="entry name" value="Peptidase_M24B"/>
</dbReference>
<keyword evidence="2" id="KW-0479">Metal-binding</keyword>